<dbReference type="Proteomes" id="UP000178912">
    <property type="component" value="Unassembled WGS sequence"/>
</dbReference>
<evidence type="ECO:0000313" key="1">
    <source>
        <dbReference type="EMBL" id="CZT13596.1"/>
    </source>
</evidence>
<proteinExistence type="predicted"/>
<protein>
    <submittedName>
        <fullName evidence="1">Uncharacterized protein</fullName>
    </submittedName>
</protein>
<reference evidence="2" key="1">
    <citation type="submission" date="2016-03" db="EMBL/GenBank/DDBJ databases">
        <authorList>
            <person name="Guldener U."/>
        </authorList>
    </citation>
    <scope>NUCLEOTIDE SEQUENCE [LARGE SCALE GENOMIC DNA]</scope>
    <source>
        <strain evidence="2">04CH-RAC-A.6.1</strain>
    </source>
</reference>
<keyword evidence="2" id="KW-1185">Reference proteome</keyword>
<sequence length="285" mass="32166">MEIAAASIAVIQTAERVLPLFKAYIDGIKEAPNDFRLILIEISSLKPILEAVQSLALAPRIPTPQQNAGHSLHSVLRSISGATSPLEGCQDALLKLEALLPKELDLASSPQTNMPKDKKKWSFRRKVPVVNTALVVGPKQNYMRIDVLKWPTKKAGAERLLNELARHKATLSLGLNIYTLQKSTNAYEEFRHLVALPEEVKLNRTLEWLVIHDQSTRHKQSFRDDQEKDAFSRQFSSSMPGSWDAEDIRESWESLRKVCDPQAFNRRAKLTCIKSRFSLAVSMGW</sequence>
<dbReference type="OrthoDB" id="1577640at2759"/>
<dbReference type="AlphaFoldDB" id="A0A1E1LT09"/>
<dbReference type="EMBL" id="FJUX01000201">
    <property type="protein sequence ID" value="CZT13596.1"/>
    <property type="molecule type" value="Genomic_DNA"/>
</dbReference>
<accession>A0A1E1LT09</accession>
<evidence type="ECO:0000313" key="2">
    <source>
        <dbReference type="Proteomes" id="UP000178912"/>
    </source>
</evidence>
<gene>
    <name evidence="1" type="ORF">RAG0_17096</name>
</gene>
<name>A0A1E1LT09_9HELO</name>
<organism evidence="1 2">
    <name type="scientific">Rhynchosporium agropyri</name>
    <dbReference type="NCBI Taxonomy" id="914238"/>
    <lineage>
        <taxon>Eukaryota</taxon>
        <taxon>Fungi</taxon>
        <taxon>Dikarya</taxon>
        <taxon>Ascomycota</taxon>
        <taxon>Pezizomycotina</taxon>
        <taxon>Leotiomycetes</taxon>
        <taxon>Helotiales</taxon>
        <taxon>Ploettnerulaceae</taxon>
        <taxon>Rhynchosporium</taxon>
    </lineage>
</organism>